<proteinExistence type="inferred from homology"/>
<keyword evidence="4" id="KW-0732">Signal</keyword>
<dbReference type="STRING" id="311180.SAMN04488050_11153"/>
<dbReference type="InterPro" id="IPR003782">
    <property type="entry name" value="SCO1/SenC"/>
</dbReference>
<evidence type="ECO:0000313" key="5">
    <source>
        <dbReference type="EMBL" id="SFT12809.1"/>
    </source>
</evidence>
<organism evidence="5 6">
    <name type="scientific">Alloyangia pacifica</name>
    <dbReference type="NCBI Taxonomy" id="311180"/>
    <lineage>
        <taxon>Bacteria</taxon>
        <taxon>Pseudomonadati</taxon>
        <taxon>Pseudomonadota</taxon>
        <taxon>Alphaproteobacteria</taxon>
        <taxon>Rhodobacterales</taxon>
        <taxon>Roseobacteraceae</taxon>
        <taxon>Alloyangia</taxon>
    </lineage>
</organism>
<keyword evidence="2" id="KW-0186">Copper</keyword>
<feature type="disulfide bond" description="Redox-active" evidence="3">
    <location>
        <begin position="78"/>
        <end position="82"/>
    </location>
</feature>
<dbReference type="AlphaFoldDB" id="A0A1I6VGL2"/>
<evidence type="ECO:0000256" key="1">
    <source>
        <dbReference type="ARBA" id="ARBA00010996"/>
    </source>
</evidence>
<comment type="similarity">
    <text evidence="1">Belongs to the SCO1/2 family.</text>
</comment>
<dbReference type="Pfam" id="PF02630">
    <property type="entry name" value="SCO1-SenC"/>
    <property type="match status" value="1"/>
</dbReference>
<dbReference type="Gene3D" id="3.40.30.10">
    <property type="entry name" value="Glutaredoxin"/>
    <property type="match status" value="1"/>
</dbReference>
<feature type="binding site" evidence="2">
    <location>
        <position position="82"/>
    </location>
    <ligand>
        <name>Cu cation</name>
        <dbReference type="ChEBI" id="CHEBI:23378"/>
    </ligand>
</feature>
<gene>
    <name evidence="5" type="ORF">SAMN04488050_11153</name>
</gene>
<evidence type="ECO:0000256" key="4">
    <source>
        <dbReference type="SAM" id="SignalP"/>
    </source>
</evidence>
<keyword evidence="6" id="KW-1185">Reference proteome</keyword>
<keyword evidence="3" id="KW-1015">Disulfide bond</keyword>
<dbReference type="InterPro" id="IPR036249">
    <property type="entry name" value="Thioredoxin-like_sf"/>
</dbReference>
<reference evidence="6" key="1">
    <citation type="submission" date="2016-10" db="EMBL/GenBank/DDBJ databases">
        <authorList>
            <person name="Varghese N."/>
            <person name="Submissions S."/>
        </authorList>
    </citation>
    <scope>NUCLEOTIDE SEQUENCE [LARGE SCALE GENOMIC DNA]</scope>
    <source>
        <strain evidence="6">DSM 26894</strain>
    </source>
</reference>
<evidence type="ECO:0000313" key="6">
    <source>
        <dbReference type="Proteomes" id="UP000199392"/>
    </source>
</evidence>
<dbReference type="Proteomes" id="UP000199392">
    <property type="component" value="Unassembled WGS sequence"/>
</dbReference>
<sequence length="195" mass="20685">MRCLHIFLSLCLWTGSVSAHDGKTHAPVADGEELETTVVEAELVRSDAPLLDQFGRATTLTDALGDGLVVLSFTYTNCESLCGLADMVLGALLSHPARPDTLRILTLTLDPARDSPAELLKRHEAFGAPDGWLRLTGAPSVVIPLLSRNGVWDGGPIDEHSLVLIVGNAASGTATRIEGRSIDIDRIVDLLVNAG</sequence>
<feature type="signal peptide" evidence="4">
    <location>
        <begin position="1"/>
        <end position="19"/>
    </location>
</feature>
<dbReference type="GO" id="GO:0046872">
    <property type="term" value="F:metal ion binding"/>
    <property type="evidence" value="ECO:0007669"/>
    <property type="project" value="UniProtKB-KW"/>
</dbReference>
<feature type="binding site" evidence="2">
    <location>
        <position position="78"/>
    </location>
    <ligand>
        <name>Cu cation</name>
        <dbReference type="ChEBI" id="CHEBI:23378"/>
    </ligand>
</feature>
<dbReference type="SUPFAM" id="SSF52833">
    <property type="entry name" value="Thioredoxin-like"/>
    <property type="match status" value="1"/>
</dbReference>
<feature type="chain" id="PRO_5011699872" evidence="4">
    <location>
        <begin position="20"/>
        <end position="195"/>
    </location>
</feature>
<name>A0A1I6VGL2_9RHOB</name>
<protein>
    <submittedName>
        <fullName evidence="5">Protein SCO1/2</fullName>
    </submittedName>
</protein>
<dbReference type="EMBL" id="FOZW01000011">
    <property type="protein sequence ID" value="SFT12809.1"/>
    <property type="molecule type" value="Genomic_DNA"/>
</dbReference>
<evidence type="ECO:0000256" key="3">
    <source>
        <dbReference type="PIRSR" id="PIRSR603782-2"/>
    </source>
</evidence>
<dbReference type="OrthoDB" id="5296507at2"/>
<evidence type="ECO:0000256" key="2">
    <source>
        <dbReference type="PIRSR" id="PIRSR603782-1"/>
    </source>
</evidence>
<accession>A0A1I6VGL2</accession>
<keyword evidence="2" id="KW-0479">Metal-binding</keyword>